<comment type="caution">
    <text evidence="3">The sequence shown here is derived from an EMBL/GenBank/DDBJ whole genome shotgun (WGS) entry which is preliminary data.</text>
</comment>
<evidence type="ECO:0000259" key="2">
    <source>
        <dbReference type="Pfam" id="PF09044"/>
    </source>
</evidence>
<organism evidence="3 4">
    <name type="scientific">Cladonia borealis</name>
    <dbReference type="NCBI Taxonomy" id="184061"/>
    <lineage>
        <taxon>Eukaryota</taxon>
        <taxon>Fungi</taxon>
        <taxon>Dikarya</taxon>
        <taxon>Ascomycota</taxon>
        <taxon>Pezizomycotina</taxon>
        <taxon>Lecanoromycetes</taxon>
        <taxon>OSLEUM clade</taxon>
        <taxon>Lecanoromycetidae</taxon>
        <taxon>Lecanorales</taxon>
        <taxon>Lecanorineae</taxon>
        <taxon>Cladoniaceae</taxon>
        <taxon>Cladonia</taxon>
    </lineage>
</organism>
<feature type="signal peptide" evidence="1">
    <location>
        <begin position="1"/>
        <end position="19"/>
    </location>
</feature>
<evidence type="ECO:0000313" key="4">
    <source>
        <dbReference type="Proteomes" id="UP001166286"/>
    </source>
</evidence>
<dbReference type="InterPro" id="IPR011329">
    <property type="entry name" value="Killer_tox_Kp4/SMK"/>
</dbReference>
<evidence type="ECO:0000313" key="3">
    <source>
        <dbReference type="EMBL" id="KAK0507891.1"/>
    </source>
</evidence>
<proteinExistence type="predicted"/>
<feature type="chain" id="PRO_5041373219" description="Killer toxin Kp4 domain-containing protein" evidence="1">
    <location>
        <begin position="20"/>
        <end position="199"/>
    </location>
</feature>
<evidence type="ECO:0000256" key="1">
    <source>
        <dbReference type="SAM" id="SignalP"/>
    </source>
</evidence>
<dbReference type="Pfam" id="PF09044">
    <property type="entry name" value="Kp4"/>
    <property type="match status" value="1"/>
</dbReference>
<dbReference type="AlphaFoldDB" id="A0AA39QU33"/>
<dbReference type="EMBL" id="JAFEKC020000022">
    <property type="protein sequence ID" value="KAK0507891.1"/>
    <property type="molecule type" value="Genomic_DNA"/>
</dbReference>
<dbReference type="GO" id="GO:0005576">
    <property type="term" value="C:extracellular region"/>
    <property type="evidence" value="ECO:0007669"/>
    <property type="project" value="InterPro"/>
</dbReference>
<dbReference type="SUPFAM" id="SSF55221">
    <property type="entry name" value="Yeast killer toxins"/>
    <property type="match status" value="1"/>
</dbReference>
<name>A0AA39QU33_9LECA</name>
<dbReference type="Proteomes" id="UP001166286">
    <property type="component" value="Unassembled WGS sequence"/>
</dbReference>
<dbReference type="InterPro" id="IPR015131">
    <property type="entry name" value="Killer_tox_Kp4"/>
</dbReference>
<protein>
    <recommendedName>
        <fullName evidence="2">Killer toxin Kp4 domain-containing protein</fullName>
    </recommendedName>
</protein>
<keyword evidence="1" id="KW-0732">Signal</keyword>
<accession>A0AA39QU33</accession>
<feature type="domain" description="Killer toxin Kp4" evidence="2">
    <location>
        <begin position="12"/>
        <end position="166"/>
    </location>
</feature>
<sequence length="199" mass="20933">MHLFKPFSCILTLLPLITSLGINCRGSGLCPLASWDDKSPERITQVLRDAVWESSKPNSTLYPSGSHIICVSVAQSITLSASVAPGFKSDGGAQGTATGTFSLSGEIGLGGICLFPQGANLTLGVVRPLVDAVLEHGCHTCGSVPIHFVDEGSNDPDEGILTFNYVGNPYCVGECISDDGTTSQERLRYSAKLRKSVDG</sequence>
<gene>
    <name evidence="3" type="ORF">JMJ35_009780</name>
</gene>
<dbReference type="Gene3D" id="3.30.430.10">
    <property type="entry name" value="Killer Toxin P4, subunit A"/>
    <property type="match status" value="1"/>
</dbReference>
<keyword evidence="4" id="KW-1185">Reference proteome</keyword>
<reference evidence="3" key="1">
    <citation type="submission" date="2023-03" db="EMBL/GenBank/DDBJ databases">
        <title>Complete genome of Cladonia borealis.</title>
        <authorList>
            <person name="Park H."/>
        </authorList>
    </citation>
    <scope>NUCLEOTIDE SEQUENCE</scope>
    <source>
        <strain evidence="3">ANT050790</strain>
    </source>
</reference>